<keyword evidence="5" id="KW-1185">Reference proteome</keyword>
<dbReference type="EMBL" id="QGMF01000191">
    <property type="protein sequence ID" value="TVY18178.1"/>
    <property type="molecule type" value="Genomic_DNA"/>
</dbReference>
<evidence type="ECO:0000313" key="4">
    <source>
        <dbReference type="EMBL" id="TVY18178.1"/>
    </source>
</evidence>
<evidence type="ECO:0000259" key="2">
    <source>
        <dbReference type="Pfam" id="PF05183"/>
    </source>
</evidence>
<dbReference type="GO" id="GO:0003723">
    <property type="term" value="F:RNA binding"/>
    <property type="evidence" value="ECO:0007669"/>
    <property type="project" value="UniProtKB-KW"/>
</dbReference>
<comment type="catalytic activity">
    <reaction evidence="1">
        <text>RNA(n) + a ribonucleoside 5'-triphosphate = RNA(n+1) + diphosphate</text>
        <dbReference type="Rhea" id="RHEA:21248"/>
        <dbReference type="Rhea" id="RHEA-COMP:14527"/>
        <dbReference type="Rhea" id="RHEA-COMP:17342"/>
        <dbReference type="ChEBI" id="CHEBI:33019"/>
        <dbReference type="ChEBI" id="CHEBI:61557"/>
        <dbReference type="ChEBI" id="CHEBI:140395"/>
        <dbReference type="EC" id="2.7.7.48"/>
    </reaction>
</comment>
<dbReference type="GO" id="GO:0003968">
    <property type="term" value="F:RNA-directed RNA polymerase activity"/>
    <property type="evidence" value="ECO:0007669"/>
    <property type="project" value="UniProtKB-KW"/>
</dbReference>
<dbReference type="AlphaFoldDB" id="A0A8T9BE13"/>
<keyword evidence="1" id="KW-0808">Transferase</keyword>
<name>A0A8T9BE13_9HELO</name>
<keyword evidence="1 4" id="KW-0696">RNA-directed RNA polymerase</keyword>
<dbReference type="GO" id="GO:0030422">
    <property type="term" value="P:siRNA processing"/>
    <property type="evidence" value="ECO:0007669"/>
    <property type="project" value="TreeGrafter"/>
</dbReference>
<dbReference type="InterPro" id="IPR007855">
    <property type="entry name" value="RDRP"/>
</dbReference>
<dbReference type="EC" id="2.7.7.48" evidence="1"/>
<proteinExistence type="inferred from homology"/>
<dbReference type="InterPro" id="IPR012677">
    <property type="entry name" value="Nucleotide-bd_a/b_plait_sf"/>
</dbReference>
<accession>A0A8T9BE13</accession>
<comment type="similarity">
    <text evidence="1">Belongs to the RdRP family.</text>
</comment>
<reference evidence="4 5" key="1">
    <citation type="submission" date="2018-05" db="EMBL/GenBank/DDBJ databases">
        <title>Whole genome sequencing for identification of molecular markers to develop diagnostic detection tools for the regulated plant pathogen Lachnellula willkommii.</title>
        <authorList>
            <person name="Giroux E."/>
            <person name="Bilodeau G."/>
        </authorList>
    </citation>
    <scope>NUCLEOTIDE SEQUENCE [LARGE SCALE GENOMIC DNA]</scope>
    <source>
        <strain evidence="4 5">CBS 203.66</strain>
    </source>
</reference>
<dbReference type="CDD" id="cd00590">
    <property type="entry name" value="RRM_SF"/>
    <property type="match status" value="1"/>
</dbReference>
<gene>
    <name evidence="4" type="primary">RDR1_0</name>
    <name evidence="4" type="ORF">LARI1_G003777</name>
</gene>
<feature type="domain" description="RDRP core" evidence="2">
    <location>
        <begin position="447"/>
        <end position="1042"/>
    </location>
</feature>
<dbReference type="InterPro" id="IPR035979">
    <property type="entry name" value="RBD_domain_sf"/>
</dbReference>
<keyword evidence="1" id="KW-0694">RNA-binding</keyword>
<dbReference type="Proteomes" id="UP000469559">
    <property type="component" value="Unassembled WGS sequence"/>
</dbReference>
<evidence type="ECO:0000256" key="1">
    <source>
        <dbReference type="RuleBase" id="RU363098"/>
    </source>
</evidence>
<dbReference type="Pfam" id="PF25358">
    <property type="entry name" value="PH_fung_RdRP"/>
    <property type="match status" value="1"/>
</dbReference>
<dbReference type="Gene3D" id="3.30.70.330">
    <property type="match status" value="1"/>
</dbReference>
<dbReference type="InterPro" id="IPR057596">
    <property type="entry name" value="RDRP_core"/>
</dbReference>
<protein>
    <recommendedName>
        <fullName evidence="1">RNA-dependent RNA polymerase</fullName>
        <ecNumber evidence="1">2.7.7.48</ecNumber>
    </recommendedName>
</protein>
<comment type="caution">
    <text evidence="4">The sequence shown here is derived from an EMBL/GenBank/DDBJ whole genome shotgun (WGS) entry which is preliminary data.</text>
</comment>
<organism evidence="4 5">
    <name type="scientific">Lachnellula arida</name>
    <dbReference type="NCBI Taxonomy" id="1316785"/>
    <lineage>
        <taxon>Eukaryota</taxon>
        <taxon>Fungi</taxon>
        <taxon>Dikarya</taxon>
        <taxon>Ascomycota</taxon>
        <taxon>Pezizomycotina</taxon>
        <taxon>Leotiomycetes</taxon>
        <taxon>Helotiales</taxon>
        <taxon>Lachnaceae</taxon>
        <taxon>Lachnellula</taxon>
    </lineage>
</organism>
<dbReference type="SUPFAM" id="SSF54928">
    <property type="entry name" value="RNA-binding domain, RBD"/>
    <property type="match status" value="1"/>
</dbReference>
<dbReference type="InterPro" id="IPR057503">
    <property type="entry name" value="PH_RdRP"/>
</dbReference>
<feature type="domain" description="RdRP-like PH" evidence="3">
    <location>
        <begin position="139"/>
        <end position="318"/>
    </location>
</feature>
<evidence type="ECO:0000259" key="3">
    <source>
        <dbReference type="Pfam" id="PF25358"/>
    </source>
</evidence>
<dbReference type="PANTHER" id="PTHR23079">
    <property type="entry name" value="RNA-DEPENDENT RNA POLYMERASE"/>
    <property type="match status" value="1"/>
</dbReference>
<dbReference type="OrthoDB" id="6513042at2759"/>
<evidence type="ECO:0000313" key="5">
    <source>
        <dbReference type="Proteomes" id="UP000469559"/>
    </source>
</evidence>
<dbReference type="Pfam" id="PF05183">
    <property type="entry name" value="RdRP"/>
    <property type="match status" value="1"/>
</dbReference>
<dbReference type="GO" id="GO:0031380">
    <property type="term" value="C:nuclear RNA-directed RNA polymerase complex"/>
    <property type="evidence" value="ECO:0007669"/>
    <property type="project" value="TreeGrafter"/>
</dbReference>
<keyword evidence="1" id="KW-0548">Nucleotidyltransferase</keyword>
<sequence length="1235" mass="141141">MAQPQGMEVHIRNVPAQSTENALRNFLKPYLKNLSIQNVHFRKSRDSPYAQLTFLSIDDARKFLDHHGQVKVAGNRRGVKTSARSINLRFLGQYIYCERSNRDANPYLLRVLAREQQERQSQALVHDNHPARPKILPVTFQCSSVSCGAWTYVNSELVFSPQVDWHVSGTARFGERVMILTLDDGRRIDFRYTSTLGIITEDGATPSLMFSMHEPPRFFEKITADPIAELFAKLGLQQQRQTGQSPPRKFGPDRHRLPYLDDAHKPIARACLVYRIALNVLQFSEVGLLMDTNERMNALRQAARQMPSMSDRRTKIQRYPVWYTNGLSLLQSTLSSRSCEIPFVLKFQIQKLAQDGYLSPFTVLALLPEFASMATRTETATCVDATRKLFNQINFPGPETDATEFDREALVELLMENEARCKRESKALAIEQERMSQNVAIIHRAKVMPSGVHLHGPEPETNNRILRKYAGHHEYFLRVQFCDEDGQPVRFNPRISNDKIYHGRFKVVLREGIYIAGRVYKFLGFSHSSLRAQSCWFMAPFWFEDRLLFDRLLIGSLGNFASIPSPAKCAARIGQAFSDTRTAVAIDLNDYSEVPDVRSNGRVFSDGVGTISSSLLKKIWERLPKKTLPRPTCLQIRFQGAKGMISLDSRLANDALVLRPSMIKFAGSNSADVEICEAAYKPLPMYLNRQFIKILEDMGVEDRFFLDLQAREVKRLRDITDNPLNASTFLKRQSVGEPFHFPWLITALASRNLDFRSDGFLNDTVELTLLSELRKLKHQTRIPVQKGYHLHGLMDETGYLREGEIFCSVVEDGVPRYITGKDLIISRAPALHPGDVQLVDGVMPPKGSPLLQIHNCICFSQHGARDLPSKLSGGDLDGDRYYIMWDERAKVKKLFQPADYPIQQPVDIGRLVQVDDMTDFFIQFMETDQLGRIAVQHRVIADQKEAGVCDENCIRLSEMHSTAVDFSKTGIPVDMTKLPKSNPWRPDFEAPGPHVTIEKNSGIVFETKPFRDPLEQEDEDDEFTSYRYYESNKILGKLYRAIDEQAVFQEIQKRASVNGITSRSNIIDEVWRYVEKKVQGFQWEDQMDWASDIRDMYEEALLNTMTDYSQHPQRPLSELEAFTGAILGRTGVPNRYQRELSKTMKEKFDEDTTFIVNCILKDGDEWSDQALERSVACLAVSLEDDTVYRRREQLLSFKYVAAAICLREVEKLPGWEDLEHITFPELGGRTVLALN</sequence>
<dbReference type="PANTHER" id="PTHR23079:SF17">
    <property type="entry name" value="RNA-DEPENDENT RNA POLYMERASE"/>
    <property type="match status" value="1"/>
</dbReference>